<organism evidence="2 3">
    <name type="scientific">Musa balbisiana</name>
    <name type="common">Banana</name>
    <dbReference type="NCBI Taxonomy" id="52838"/>
    <lineage>
        <taxon>Eukaryota</taxon>
        <taxon>Viridiplantae</taxon>
        <taxon>Streptophyta</taxon>
        <taxon>Embryophyta</taxon>
        <taxon>Tracheophyta</taxon>
        <taxon>Spermatophyta</taxon>
        <taxon>Magnoliopsida</taxon>
        <taxon>Liliopsida</taxon>
        <taxon>Zingiberales</taxon>
        <taxon>Musaceae</taxon>
        <taxon>Musa</taxon>
    </lineage>
</organism>
<feature type="region of interest" description="Disordered" evidence="1">
    <location>
        <begin position="116"/>
        <end position="140"/>
    </location>
</feature>
<dbReference type="PANTHER" id="PTHR35991:SF1">
    <property type="entry name" value="CA-RESPONSIVE PROTEIN"/>
    <property type="match status" value="1"/>
</dbReference>
<sequence length="160" mass="18372">MRRRKLFLGMDGGGRGVEEVEDGEGLVSSSTVRLRRNELRHKYIITLQEAKSEIVQRSLKIKKALLYKADRSSFDCLCQQLYKKLLVDHKQLVFFSCISSRMDLCVPADLQTLDPTQDMRVSPSKEQKAEPDESAELPDISFEELLADENKDLFRSGRVY</sequence>
<evidence type="ECO:0000313" key="3">
    <source>
        <dbReference type="Proteomes" id="UP000317650"/>
    </source>
</evidence>
<proteinExistence type="predicted"/>
<dbReference type="STRING" id="52838.A0A4S8IVU3"/>
<evidence type="ECO:0000256" key="1">
    <source>
        <dbReference type="SAM" id="MobiDB-lite"/>
    </source>
</evidence>
<protein>
    <submittedName>
        <fullName evidence="2">Uncharacterized protein</fullName>
    </submittedName>
</protein>
<gene>
    <name evidence="2" type="ORF">C4D60_Mb10t03850</name>
</gene>
<comment type="caution">
    <text evidence="2">The sequence shown here is derived from an EMBL/GenBank/DDBJ whole genome shotgun (WGS) entry which is preliminary data.</text>
</comment>
<dbReference type="AlphaFoldDB" id="A0A4S8IVU3"/>
<keyword evidence="3" id="KW-1185">Reference proteome</keyword>
<reference evidence="2 3" key="1">
    <citation type="journal article" date="2019" name="Nat. Plants">
        <title>Genome sequencing of Musa balbisiana reveals subgenome evolution and function divergence in polyploid bananas.</title>
        <authorList>
            <person name="Yao X."/>
        </authorList>
    </citation>
    <scope>NUCLEOTIDE SEQUENCE [LARGE SCALE GENOMIC DNA]</scope>
    <source>
        <strain evidence="3">cv. DH-PKW</strain>
        <tissue evidence="2">Leaves</tissue>
    </source>
</reference>
<name>A0A4S8IVU3_MUSBA</name>
<dbReference type="EMBL" id="PYDT01000008">
    <property type="protein sequence ID" value="THU52424.1"/>
    <property type="molecule type" value="Genomic_DNA"/>
</dbReference>
<dbReference type="PANTHER" id="PTHR35991">
    <property type="entry name" value="CA-RESPONSIVE PROTEIN"/>
    <property type="match status" value="1"/>
</dbReference>
<accession>A0A4S8IVU3</accession>
<evidence type="ECO:0000313" key="2">
    <source>
        <dbReference type="EMBL" id="THU52424.1"/>
    </source>
</evidence>
<dbReference type="Proteomes" id="UP000317650">
    <property type="component" value="Chromosome 10"/>
</dbReference>